<keyword evidence="6" id="KW-1185">Reference proteome</keyword>
<keyword evidence="1" id="KW-0805">Transcription regulation</keyword>
<evidence type="ECO:0000259" key="4">
    <source>
        <dbReference type="PROSITE" id="PS50949"/>
    </source>
</evidence>
<evidence type="ECO:0000313" key="5">
    <source>
        <dbReference type="EMBL" id="UVF21714.1"/>
    </source>
</evidence>
<proteinExistence type="predicted"/>
<dbReference type="CDD" id="cd07377">
    <property type="entry name" value="WHTH_GntR"/>
    <property type="match status" value="1"/>
</dbReference>
<dbReference type="InterPro" id="IPR036388">
    <property type="entry name" value="WH-like_DNA-bd_sf"/>
</dbReference>
<feature type="domain" description="HTH gntR-type" evidence="4">
    <location>
        <begin position="41"/>
        <end position="109"/>
    </location>
</feature>
<evidence type="ECO:0000256" key="2">
    <source>
        <dbReference type="ARBA" id="ARBA00023125"/>
    </source>
</evidence>
<evidence type="ECO:0000313" key="6">
    <source>
        <dbReference type="Proteomes" id="UP001017257"/>
    </source>
</evidence>
<accession>A0ABY5S0B6</accession>
<dbReference type="PANTHER" id="PTHR38445">
    <property type="entry name" value="HTH-TYPE TRANSCRIPTIONAL REPRESSOR YTRA"/>
    <property type="match status" value="1"/>
</dbReference>
<keyword evidence="3" id="KW-0804">Transcription</keyword>
<sequence>MPKPQATSDACESIRYSDTERTPDERILADLAGALDRTLPVPLGIQLRGLIEFGIALGELPTGQRLPSVRELAERAGIAHMTVATVYRELREAGLIEAKPGAGTYVGDGHNSDGLRSSAVRKIQRRIEGLFHEAEQLGLAPSVVSSLVNARAARGPTPSRALRLVMVGNFVETTQQYANCIQDYLGPGDTIAVTTVDALHTGESFPSPCDICVTLAHRRGEVEHLVPKGVPVVGLSFIPAEETRAQLAMIDPMARVGIVSIFPEFTALMKPGVLRFAPHVSDVDVRLITAPDLETFLSQVDVAIYASGAEVAVRQVLPPDRRAMEFRYVPDPHAIRATLLPAIERLRSSIVSQEETFHENQ</sequence>
<protein>
    <submittedName>
        <fullName evidence="5">GntR family transcriptional regulator</fullName>
    </submittedName>
</protein>
<keyword evidence="2" id="KW-0238">DNA-binding</keyword>
<dbReference type="SMART" id="SM00345">
    <property type="entry name" value="HTH_GNTR"/>
    <property type="match status" value="1"/>
</dbReference>
<dbReference type="EMBL" id="CP102845">
    <property type="protein sequence ID" value="UVF21714.1"/>
    <property type="molecule type" value="Genomic_DNA"/>
</dbReference>
<evidence type="ECO:0000256" key="3">
    <source>
        <dbReference type="ARBA" id="ARBA00023163"/>
    </source>
</evidence>
<dbReference type="Pfam" id="PF00392">
    <property type="entry name" value="GntR"/>
    <property type="match status" value="1"/>
</dbReference>
<dbReference type="Proteomes" id="UP001017257">
    <property type="component" value="Chromosome"/>
</dbReference>
<dbReference type="PANTHER" id="PTHR38445:SF9">
    <property type="entry name" value="HTH-TYPE TRANSCRIPTIONAL REPRESSOR YTRA"/>
    <property type="match status" value="1"/>
</dbReference>
<dbReference type="SUPFAM" id="SSF46785">
    <property type="entry name" value="Winged helix' DNA-binding domain"/>
    <property type="match status" value="1"/>
</dbReference>
<dbReference type="Gene3D" id="1.10.10.10">
    <property type="entry name" value="Winged helix-like DNA-binding domain superfamily/Winged helix DNA-binding domain"/>
    <property type="match status" value="1"/>
</dbReference>
<dbReference type="PROSITE" id="PS50949">
    <property type="entry name" value="HTH_GNTR"/>
    <property type="match status" value="1"/>
</dbReference>
<reference evidence="5" key="1">
    <citation type="submission" date="2022-08" db="EMBL/GenBank/DDBJ databases">
        <title>Microvirga terrae sp. nov., isolated from soil.</title>
        <authorList>
            <person name="Kim K.H."/>
            <person name="Seo Y.L."/>
            <person name="Kim J.M."/>
            <person name="Lee J.K."/>
            <person name="Han D.M."/>
            <person name="Jeon C.O."/>
        </authorList>
    </citation>
    <scope>NUCLEOTIDE SEQUENCE</scope>
    <source>
        <strain evidence="5">R24</strain>
    </source>
</reference>
<organism evidence="5 6">
    <name type="scientific">Microvirga terrae</name>
    <dbReference type="NCBI Taxonomy" id="2740529"/>
    <lineage>
        <taxon>Bacteria</taxon>
        <taxon>Pseudomonadati</taxon>
        <taxon>Pseudomonadota</taxon>
        <taxon>Alphaproteobacteria</taxon>
        <taxon>Hyphomicrobiales</taxon>
        <taxon>Methylobacteriaceae</taxon>
        <taxon>Microvirga</taxon>
    </lineage>
</organism>
<gene>
    <name evidence="5" type="ORF">HPT29_011610</name>
</gene>
<dbReference type="InterPro" id="IPR000524">
    <property type="entry name" value="Tscrpt_reg_HTH_GntR"/>
</dbReference>
<evidence type="ECO:0000256" key="1">
    <source>
        <dbReference type="ARBA" id="ARBA00023015"/>
    </source>
</evidence>
<dbReference type="InterPro" id="IPR036390">
    <property type="entry name" value="WH_DNA-bd_sf"/>
</dbReference>
<name>A0ABY5S0B6_9HYPH</name>
<dbReference type="RefSeq" id="WP_173950291.1">
    <property type="nucleotide sequence ID" value="NZ_CP102845.1"/>
</dbReference>